<gene>
    <name evidence="1" type="ORF">LCGC14_0220210</name>
</gene>
<name>A0A0F9WXK6_9ZZZZ</name>
<comment type="caution">
    <text evidence="1">The sequence shown here is derived from an EMBL/GenBank/DDBJ whole genome shotgun (WGS) entry which is preliminary data.</text>
</comment>
<sequence length="122" mass="13711">MWRGSRSCRLSLRLARNGYCVSSLCYYFAERHDTTDGLNKLVHCTGATVSARLVVKIRILETVLGKRIARFHLPGHYPQKAVVGPTGREVVTMGCIVVSHDGQVRWVGLSTFLMAYHYGLWS</sequence>
<organism evidence="1">
    <name type="scientific">marine sediment metagenome</name>
    <dbReference type="NCBI Taxonomy" id="412755"/>
    <lineage>
        <taxon>unclassified sequences</taxon>
        <taxon>metagenomes</taxon>
        <taxon>ecological metagenomes</taxon>
    </lineage>
</organism>
<proteinExistence type="predicted"/>
<protein>
    <submittedName>
        <fullName evidence="1">Uncharacterized protein</fullName>
    </submittedName>
</protein>
<evidence type="ECO:0000313" key="1">
    <source>
        <dbReference type="EMBL" id="KKN91156.1"/>
    </source>
</evidence>
<accession>A0A0F9WXK6</accession>
<reference evidence="1" key="1">
    <citation type="journal article" date="2015" name="Nature">
        <title>Complex archaea that bridge the gap between prokaryotes and eukaryotes.</title>
        <authorList>
            <person name="Spang A."/>
            <person name="Saw J.H."/>
            <person name="Jorgensen S.L."/>
            <person name="Zaremba-Niedzwiedzka K."/>
            <person name="Martijn J."/>
            <person name="Lind A.E."/>
            <person name="van Eijk R."/>
            <person name="Schleper C."/>
            <person name="Guy L."/>
            <person name="Ettema T.J."/>
        </authorList>
    </citation>
    <scope>NUCLEOTIDE SEQUENCE</scope>
</reference>
<dbReference type="AlphaFoldDB" id="A0A0F9WXK6"/>
<dbReference type="EMBL" id="LAZR01000105">
    <property type="protein sequence ID" value="KKN91156.1"/>
    <property type="molecule type" value="Genomic_DNA"/>
</dbReference>